<dbReference type="RefSeq" id="WP_007183961.1">
    <property type="nucleotide sequence ID" value="NZ_AKGD01000001.1"/>
</dbReference>
<dbReference type="STRING" id="1172194.WQQ_10050"/>
<dbReference type="Pfam" id="PF06980">
    <property type="entry name" value="DUF1302"/>
    <property type="match status" value="1"/>
</dbReference>
<sequence>MIGKKLKRSVYKILGGVGIAALLGVAAPAYSQAVEEMPAAADSASAGGGFDSSSDASSPEIEGGGWFSGVGFSFSGFSRIETAIRMTGEENPFNQRGNLFNGVPTARCGGVPPTPVCISPDVATRNGQKANNQFNLQQFRTHLDFQATFNENWSARALVRGIYELGEYDNFSRDAVGSNADGYLYGKPNFFEYDNYRKGGCQNRLEVCGRNYMVDLPNFTVDYQNGPLLIRAGNQQIAWGQALFFRVLDVPNGLDLRRHLFLDYTPEEYADERISSPAIRASYQINNEWEADSYVQMFQPTIYSNPNTPYNVIASQFTVHDRFNQVDDKLNYGLRLRGSVANVGLQFVYANRLNPDGVFRWTESGVNRGLPGALPNVVPGLTDTVSQLLGLALDPIGGGIPLTGAILARTPFEVDPTGVVSATEWFTYAGMARLSAVEGLNASITDFPATALLLANPVDSNEAAMRELDLFFQLSGGLRGHIERQYKRENNIGFGTSYVIEAEPGSLLDQLIVNFEAMYTPDRTFTAPSLGAGYDEREEWVTALVMEKYHRFSDAFPATYMVFQWEHRTESDLYGRLLDGMNGDSRNTAGGIGGKWNGWDGLVFAFQQPFPNLVYRVDAAVLYDTRGGLLAQLGLRWKPSGPLSAEVYYTYLNGGLGGNDNDNIISTIDYADELGIRLGYQF</sequence>
<gene>
    <name evidence="2" type="ORF">WQQ_10050</name>
</gene>
<dbReference type="EMBL" id="AKGD01000001">
    <property type="protein sequence ID" value="EIT70868.1"/>
    <property type="molecule type" value="Genomic_DNA"/>
</dbReference>
<dbReference type="InterPro" id="IPR010727">
    <property type="entry name" value="DUF1302"/>
</dbReference>
<dbReference type="OrthoDB" id="9769143at2"/>
<dbReference type="PATRIC" id="fig|1172194.4.peg.964"/>
<keyword evidence="3" id="KW-1185">Reference proteome</keyword>
<evidence type="ECO:0000313" key="3">
    <source>
        <dbReference type="Proteomes" id="UP000003704"/>
    </source>
</evidence>
<keyword evidence="1" id="KW-0732">Signal</keyword>
<dbReference type="AlphaFoldDB" id="I8TAD8"/>
<organism evidence="2 3">
    <name type="scientific">Hydrocarboniphaga effusa AP103</name>
    <dbReference type="NCBI Taxonomy" id="1172194"/>
    <lineage>
        <taxon>Bacteria</taxon>
        <taxon>Pseudomonadati</taxon>
        <taxon>Pseudomonadota</taxon>
        <taxon>Gammaproteobacteria</taxon>
        <taxon>Nevskiales</taxon>
        <taxon>Nevskiaceae</taxon>
        <taxon>Hydrocarboniphaga</taxon>
    </lineage>
</organism>
<protein>
    <recommendedName>
        <fullName evidence="4">DUF1302 domain-containing protein</fullName>
    </recommendedName>
</protein>
<feature type="signal peptide" evidence="1">
    <location>
        <begin position="1"/>
        <end position="33"/>
    </location>
</feature>
<name>I8TAD8_9GAMM</name>
<evidence type="ECO:0000256" key="1">
    <source>
        <dbReference type="SAM" id="SignalP"/>
    </source>
</evidence>
<evidence type="ECO:0000313" key="2">
    <source>
        <dbReference type="EMBL" id="EIT70868.1"/>
    </source>
</evidence>
<feature type="chain" id="PRO_5003714044" description="DUF1302 domain-containing protein" evidence="1">
    <location>
        <begin position="34"/>
        <end position="682"/>
    </location>
</feature>
<proteinExistence type="predicted"/>
<evidence type="ECO:0008006" key="4">
    <source>
        <dbReference type="Google" id="ProtNLM"/>
    </source>
</evidence>
<reference evidence="2 3" key="1">
    <citation type="journal article" date="2012" name="J. Bacteriol.">
        <title>Genome Sequence of n-Alkane-Degrading Hydrocarboniphaga effusa Strain AP103T (ATCC BAA-332T).</title>
        <authorList>
            <person name="Chang H.K."/>
            <person name="Zylstra G.J."/>
            <person name="Chae J.C."/>
        </authorList>
    </citation>
    <scope>NUCLEOTIDE SEQUENCE [LARGE SCALE GENOMIC DNA]</scope>
    <source>
        <strain evidence="2 3">AP103</strain>
    </source>
</reference>
<dbReference type="Proteomes" id="UP000003704">
    <property type="component" value="Unassembled WGS sequence"/>
</dbReference>
<comment type="caution">
    <text evidence="2">The sequence shown here is derived from an EMBL/GenBank/DDBJ whole genome shotgun (WGS) entry which is preliminary data.</text>
</comment>
<accession>I8TAD8</accession>